<dbReference type="Pfam" id="PF01352">
    <property type="entry name" value="KRAB"/>
    <property type="match status" value="1"/>
</dbReference>
<reference evidence="2" key="2">
    <citation type="submission" date="2025-08" db="UniProtKB">
        <authorList>
            <consortium name="Ensembl"/>
        </authorList>
    </citation>
    <scope>IDENTIFICATION</scope>
</reference>
<proteinExistence type="predicted"/>
<name>A0A9L0J671_EQUAS</name>
<dbReference type="PANTHER" id="PTHR23232:SF131">
    <property type="entry name" value="KRAB DOMAIN-CONTAINING PROTEIN"/>
    <property type="match status" value="1"/>
</dbReference>
<sequence>MPALSSVPDAWSLRRWRIDDQLTLVLSAEMCRISKIEDGHQGSVSFKNVTVDFAQEEWWHLDPAQRTLYRDVMLENYSHLVSGGYCVTKPEVIFKLEHGEEPWILEEESQTQRPSRDTVPGARQVQVLCLYPELEDTMRRKKKAQIAGNLDFTSS</sequence>
<gene>
    <name evidence="2" type="primary">LOC106831317</name>
</gene>
<protein>
    <recommendedName>
        <fullName evidence="1">KRAB domain-containing protein</fullName>
    </recommendedName>
</protein>
<organism evidence="2 3">
    <name type="scientific">Equus asinus</name>
    <name type="common">Donkey</name>
    <name type="synonym">Equus africanus asinus</name>
    <dbReference type="NCBI Taxonomy" id="9793"/>
    <lineage>
        <taxon>Eukaryota</taxon>
        <taxon>Metazoa</taxon>
        <taxon>Chordata</taxon>
        <taxon>Craniata</taxon>
        <taxon>Vertebrata</taxon>
        <taxon>Euteleostomi</taxon>
        <taxon>Mammalia</taxon>
        <taxon>Eutheria</taxon>
        <taxon>Laurasiatheria</taxon>
        <taxon>Perissodactyla</taxon>
        <taxon>Equidae</taxon>
        <taxon>Equus</taxon>
    </lineage>
</organism>
<dbReference type="CDD" id="cd07765">
    <property type="entry name" value="KRAB_A-box"/>
    <property type="match status" value="1"/>
</dbReference>
<dbReference type="InterPro" id="IPR050169">
    <property type="entry name" value="Krueppel_C2H2_ZnF"/>
</dbReference>
<dbReference type="GeneTree" id="ENSGT00940000162764"/>
<dbReference type="PANTHER" id="PTHR23232">
    <property type="entry name" value="KRAB DOMAIN C2H2 ZINC FINGER"/>
    <property type="match status" value="1"/>
</dbReference>
<dbReference type="GO" id="GO:0006355">
    <property type="term" value="P:regulation of DNA-templated transcription"/>
    <property type="evidence" value="ECO:0007669"/>
    <property type="project" value="InterPro"/>
</dbReference>
<keyword evidence="3" id="KW-1185">Reference proteome</keyword>
<dbReference type="Ensembl" id="ENSEAST00005069938.1">
    <property type="protein sequence ID" value="ENSEASP00005048791.1"/>
    <property type="gene ID" value="ENSEASG00005031211.1"/>
</dbReference>
<feature type="domain" description="KRAB" evidence="1">
    <location>
        <begin position="44"/>
        <end position="115"/>
    </location>
</feature>
<dbReference type="InterPro" id="IPR001909">
    <property type="entry name" value="KRAB"/>
</dbReference>
<evidence type="ECO:0000313" key="2">
    <source>
        <dbReference type="Ensembl" id="ENSEASP00005048791.1"/>
    </source>
</evidence>
<dbReference type="PROSITE" id="PS50805">
    <property type="entry name" value="KRAB"/>
    <property type="match status" value="1"/>
</dbReference>
<evidence type="ECO:0000259" key="1">
    <source>
        <dbReference type="PROSITE" id="PS50805"/>
    </source>
</evidence>
<reference evidence="2 3" key="1">
    <citation type="journal article" date="2020" name="Nat. Commun.">
        <title>Donkey genomes provide new insights into domestication and selection for coat color.</title>
        <authorList>
            <person name="Wang"/>
            <person name="C."/>
            <person name="Li"/>
            <person name="H."/>
            <person name="Guo"/>
            <person name="Y."/>
            <person name="Huang"/>
            <person name="J."/>
            <person name="Sun"/>
            <person name="Y."/>
            <person name="Min"/>
            <person name="J."/>
            <person name="Wang"/>
            <person name="J."/>
            <person name="Fang"/>
            <person name="X."/>
            <person name="Zhao"/>
            <person name="Z."/>
            <person name="Wang"/>
            <person name="S."/>
            <person name="Zhang"/>
            <person name="Y."/>
            <person name="Liu"/>
            <person name="Q."/>
            <person name="Jiang"/>
            <person name="Q."/>
            <person name="Wang"/>
            <person name="X."/>
            <person name="Guo"/>
            <person name="Y."/>
            <person name="Yang"/>
            <person name="C."/>
            <person name="Wang"/>
            <person name="Y."/>
            <person name="Tian"/>
            <person name="F."/>
            <person name="Zhuang"/>
            <person name="G."/>
            <person name="Fan"/>
            <person name="Y."/>
            <person name="Gao"/>
            <person name="Q."/>
            <person name="Li"/>
            <person name="Y."/>
            <person name="Ju"/>
            <person name="Z."/>
            <person name="Li"/>
            <person name="J."/>
            <person name="Li"/>
            <person name="R."/>
            <person name="Hou"/>
            <person name="M."/>
            <person name="Yang"/>
            <person name="G."/>
            <person name="Liu"/>
            <person name="G."/>
            <person name="Liu"/>
            <person name="W."/>
            <person name="Guo"/>
            <person name="J."/>
            <person name="Pan"/>
            <person name="S."/>
            <person name="Fan"/>
            <person name="G."/>
            <person name="Zhang"/>
            <person name="W."/>
            <person name="Zhang"/>
            <person name="R."/>
            <person name="Yu"/>
            <person name="J."/>
            <person name="Zhang"/>
            <person name="X."/>
            <person name="Yin"/>
            <person name="Q."/>
            <person name="Ji"/>
            <person name="C."/>
            <person name="Jin"/>
            <person name="Y."/>
            <person name="Yue"/>
            <person name="G."/>
            <person name="Liu"/>
            <person name="M."/>
            <person name="Xu"/>
            <person name="J."/>
            <person name="Liu"/>
            <person name="S."/>
            <person name="Jordana"/>
            <person name="J."/>
            <person name="Noce"/>
            <person name="A."/>
            <person name="Amills"/>
            <person name="M."/>
            <person name="Wu"/>
            <person name="D.D."/>
            <person name="Li"/>
            <person name="S."/>
            <person name="Zhou"/>
            <person name="X. and Zhong"/>
            <person name="J."/>
        </authorList>
    </citation>
    <scope>NUCLEOTIDE SEQUENCE [LARGE SCALE GENOMIC DNA]</scope>
</reference>
<dbReference type="InterPro" id="IPR036051">
    <property type="entry name" value="KRAB_dom_sf"/>
</dbReference>
<evidence type="ECO:0000313" key="3">
    <source>
        <dbReference type="Proteomes" id="UP000694387"/>
    </source>
</evidence>
<dbReference type="Proteomes" id="UP000694387">
    <property type="component" value="Chromosome 2"/>
</dbReference>
<dbReference type="SMART" id="SM00349">
    <property type="entry name" value="KRAB"/>
    <property type="match status" value="1"/>
</dbReference>
<reference evidence="2" key="3">
    <citation type="submission" date="2025-09" db="UniProtKB">
        <authorList>
            <consortium name="Ensembl"/>
        </authorList>
    </citation>
    <scope>IDENTIFICATION</scope>
</reference>
<dbReference type="SUPFAM" id="SSF109640">
    <property type="entry name" value="KRAB domain (Kruppel-associated box)"/>
    <property type="match status" value="1"/>
</dbReference>
<dbReference type="AlphaFoldDB" id="A0A9L0J671"/>
<dbReference type="Gene3D" id="6.10.140.140">
    <property type="match status" value="1"/>
</dbReference>
<accession>A0A9L0J671</accession>